<evidence type="ECO:0000313" key="3">
    <source>
        <dbReference type="Proteomes" id="UP001309876"/>
    </source>
</evidence>
<protein>
    <recommendedName>
        <fullName evidence="4">F-box domain-containing protein</fullName>
    </recommendedName>
</protein>
<dbReference type="AlphaFoldDB" id="A0AAN7SZX3"/>
<keyword evidence="3" id="KW-1185">Reference proteome</keyword>
<evidence type="ECO:0000313" key="2">
    <source>
        <dbReference type="EMBL" id="KAK5085609.1"/>
    </source>
</evidence>
<name>A0AAN7SZX3_9EURO</name>
<feature type="compositionally biased region" description="Basic residues" evidence="1">
    <location>
        <begin position="1"/>
        <end position="11"/>
    </location>
</feature>
<evidence type="ECO:0008006" key="4">
    <source>
        <dbReference type="Google" id="ProtNLM"/>
    </source>
</evidence>
<proteinExistence type="predicted"/>
<accession>A0AAN7SZX3</accession>
<gene>
    <name evidence="2" type="ORF">LTR05_004896</name>
</gene>
<sequence length="474" mass="53610">MLERFKRKLSRSKSVGNTLESDYADSGHKSSLTLSPSDEQLINKLKFADDTNLEDKPPRRLNPSIYSHGSVATTSSERTIFNNVDKGILSLPTEVLLTLQKYITPSSEVALRHACARFLHLFTLPSFYLSGDDKFEWLCLYEKDQDPDELDQLVCGLCKERHVKATFPAAERKLSPAERDCRQVWLCPHKHLGYQKTLKDIKAGHEAPFKSQSLESCSRCREVIRSRSVAERPEKGTAATDLDSPNAASLLITKIALLQAPAPKYKDRTSSGGTMYKEVFAVKDVAAALCAIDLPVCNHLRLSDQYLLSRFCRSCINTQRLPPNVRGPPCISEQKRDVGDPEYLGKCKQSCYTRGCKTKFMFQSRESLSPDASGRRQIWLILAIYRWLGPLQSENRDSHWLGHSVPHLARTEMRQKWEASEKARGNRKPMPNWSICLLHPEDPSVRTTQVFVPYQPNSASVEDALKGVITNMRK</sequence>
<comment type="caution">
    <text evidence="2">The sequence shown here is derived from an EMBL/GenBank/DDBJ whole genome shotgun (WGS) entry which is preliminary data.</text>
</comment>
<organism evidence="2 3">
    <name type="scientific">Lithohypha guttulata</name>
    <dbReference type="NCBI Taxonomy" id="1690604"/>
    <lineage>
        <taxon>Eukaryota</taxon>
        <taxon>Fungi</taxon>
        <taxon>Dikarya</taxon>
        <taxon>Ascomycota</taxon>
        <taxon>Pezizomycotina</taxon>
        <taxon>Eurotiomycetes</taxon>
        <taxon>Chaetothyriomycetidae</taxon>
        <taxon>Chaetothyriales</taxon>
        <taxon>Trichomeriaceae</taxon>
        <taxon>Lithohypha</taxon>
    </lineage>
</organism>
<dbReference type="EMBL" id="JAVRRJ010000004">
    <property type="protein sequence ID" value="KAK5085609.1"/>
    <property type="molecule type" value="Genomic_DNA"/>
</dbReference>
<reference evidence="2 3" key="1">
    <citation type="submission" date="2023-08" db="EMBL/GenBank/DDBJ databases">
        <title>Black Yeasts Isolated from many extreme environments.</title>
        <authorList>
            <person name="Coleine C."/>
            <person name="Stajich J.E."/>
            <person name="Selbmann L."/>
        </authorList>
    </citation>
    <scope>NUCLEOTIDE SEQUENCE [LARGE SCALE GENOMIC DNA]</scope>
    <source>
        <strain evidence="2 3">CCFEE 5910</strain>
    </source>
</reference>
<feature type="region of interest" description="Disordered" evidence="1">
    <location>
        <begin position="1"/>
        <end position="34"/>
    </location>
</feature>
<dbReference type="Proteomes" id="UP001309876">
    <property type="component" value="Unassembled WGS sequence"/>
</dbReference>
<evidence type="ECO:0000256" key="1">
    <source>
        <dbReference type="SAM" id="MobiDB-lite"/>
    </source>
</evidence>